<evidence type="ECO:0000313" key="2">
    <source>
        <dbReference type="EMBL" id="JAD91165.1"/>
    </source>
</evidence>
<feature type="region of interest" description="Disordered" evidence="1">
    <location>
        <begin position="29"/>
        <end position="54"/>
    </location>
</feature>
<dbReference type="EMBL" id="GBRH01206730">
    <property type="protein sequence ID" value="JAD91165.1"/>
    <property type="molecule type" value="Transcribed_RNA"/>
</dbReference>
<protein>
    <submittedName>
        <fullName evidence="2">Uncharacterized protein</fullName>
    </submittedName>
</protein>
<reference evidence="2" key="1">
    <citation type="submission" date="2014-09" db="EMBL/GenBank/DDBJ databases">
        <authorList>
            <person name="Magalhaes I.L.F."/>
            <person name="Oliveira U."/>
            <person name="Santos F.R."/>
            <person name="Vidigal T.H.D.A."/>
            <person name="Brescovit A.D."/>
            <person name="Santos A.J."/>
        </authorList>
    </citation>
    <scope>NUCLEOTIDE SEQUENCE</scope>
    <source>
        <tissue evidence="2">Shoot tissue taken approximately 20 cm above the soil surface</tissue>
    </source>
</reference>
<reference evidence="2" key="2">
    <citation type="journal article" date="2015" name="Data Brief">
        <title>Shoot transcriptome of the giant reed, Arundo donax.</title>
        <authorList>
            <person name="Barrero R.A."/>
            <person name="Guerrero F.D."/>
            <person name="Moolhuijzen P."/>
            <person name="Goolsby J.A."/>
            <person name="Tidwell J."/>
            <person name="Bellgard S.E."/>
            <person name="Bellgard M.I."/>
        </authorList>
    </citation>
    <scope>NUCLEOTIDE SEQUENCE</scope>
    <source>
        <tissue evidence="2">Shoot tissue taken approximately 20 cm above the soil surface</tissue>
    </source>
</reference>
<dbReference type="AlphaFoldDB" id="A0A0A9DZS9"/>
<name>A0A0A9DZS9_ARUDO</name>
<accession>A0A0A9DZS9</accession>
<organism evidence="2">
    <name type="scientific">Arundo donax</name>
    <name type="common">Giant reed</name>
    <name type="synonym">Donax arundinaceus</name>
    <dbReference type="NCBI Taxonomy" id="35708"/>
    <lineage>
        <taxon>Eukaryota</taxon>
        <taxon>Viridiplantae</taxon>
        <taxon>Streptophyta</taxon>
        <taxon>Embryophyta</taxon>
        <taxon>Tracheophyta</taxon>
        <taxon>Spermatophyta</taxon>
        <taxon>Magnoliopsida</taxon>
        <taxon>Liliopsida</taxon>
        <taxon>Poales</taxon>
        <taxon>Poaceae</taxon>
        <taxon>PACMAD clade</taxon>
        <taxon>Arundinoideae</taxon>
        <taxon>Arundineae</taxon>
        <taxon>Arundo</taxon>
    </lineage>
</organism>
<sequence length="54" mass="5401">MATSGTSDGTGSSSGAFVCHGYSHPCHGQRQLQEEQGAELVSTAPPPTLIGSGL</sequence>
<proteinExistence type="predicted"/>
<evidence type="ECO:0000256" key="1">
    <source>
        <dbReference type="SAM" id="MobiDB-lite"/>
    </source>
</evidence>